<feature type="domain" description="Fibronectin type-III" evidence="11">
    <location>
        <begin position="28"/>
        <end position="124"/>
    </location>
</feature>
<keyword evidence="5" id="KW-0255">Endonuclease</keyword>
<gene>
    <name evidence="12" type="ORF">FHG85_10160</name>
</gene>
<reference evidence="12 13" key="1">
    <citation type="submission" date="2019-07" db="EMBL/GenBank/DDBJ databases">
        <title>Thalassofilum flectens gen. nov., sp. nov., a novel moderate thermophilic anaerobe from a shallow sea hot spring in Kunashir Island (Russia), representing a new family in the order Bacteroidales, and proposal of Thalassofilacea fam. nov.</title>
        <authorList>
            <person name="Kochetkova T.V."/>
            <person name="Podosokorskaya O.A."/>
            <person name="Novikov A."/>
            <person name="Elcheninov A.G."/>
            <person name="Toshchakov S.V."/>
            <person name="Kublanov I.V."/>
        </authorList>
    </citation>
    <scope>NUCLEOTIDE SEQUENCE [LARGE SCALE GENOMIC DNA]</scope>
    <source>
        <strain evidence="12 13">38-H</strain>
    </source>
</reference>
<evidence type="ECO:0000256" key="6">
    <source>
        <dbReference type="ARBA" id="ARBA00022801"/>
    </source>
</evidence>
<protein>
    <recommendedName>
        <fullName evidence="11">Fibronectin type-III domain-containing protein</fullName>
    </recommendedName>
</protein>
<dbReference type="GO" id="GO:0016787">
    <property type="term" value="F:hydrolase activity"/>
    <property type="evidence" value="ECO:0007669"/>
    <property type="project" value="UniProtKB-KW"/>
</dbReference>
<dbReference type="InterPro" id="IPR020821">
    <property type="entry name" value="ENPP1-3/EXOG-like_nuc-like"/>
</dbReference>
<dbReference type="InterPro" id="IPR013783">
    <property type="entry name" value="Ig-like_fold"/>
</dbReference>
<dbReference type="SMART" id="SM00892">
    <property type="entry name" value="Endonuclease_NS"/>
    <property type="match status" value="1"/>
</dbReference>
<evidence type="ECO:0000256" key="8">
    <source>
        <dbReference type="PIRSR" id="PIRSR640255-1"/>
    </source>
</evidence>
<dbReference type="SUPFAM" id="SSF49265">
    <property type="entry name" value="Fibronectin type III"/>
    <property type="match status" value="2"/>
</dbReference>
<dbReference type="InterPro" id="IPR044925">
    <property type="entry name" value="His-Me_finger_sf"/>
</dbReference>
<dbReference type="InterPro" id="IPR001604">
    <property type="entry name" value="Endo_G_ENPP1-like_dom"/>
</dbReference>
<dbReference type="GO" id="GO:0003676">
    <property type="term" value="F:nucleic acid binding"/>
    <property type="evidence" value="ECO:0007669"/>
    <property type="project" value="InterPro"/>
</dbReference>
<evidence type="ECO:0000256" key="4">
    <source>
        <dbReference type="ARBA" id="ARBA00022723"/>
    </source>
</evidence>
<feature type="signal peptide" evidence="10">
    <location>
        <begin position="1"/>
        <end position="25"/>
    </location>
</feature>
<evidence type="ECO:0000256" key="3">
    <source>
        <dbReference type="ARBA" id="ARBA00022722"/>
    </source>
</evidence>
<name>A0A7D4BFE3_9BACT</name>
<dbReference type="RefSeq" id="WP_173075518.1">
    <property type="nucleotide sequence ID" value="NZ_CP041345.1"/>
</dbReference>
<evidence type="ECO:0000313" key="12">
    <source>
        <dbReference type="EMBL" id="QKG80618.1"/>
    </source>
</evidence>
<keyword evidence="13" id="KW-1185">Reference proteome</keyword>
<proteinExistence type="inferred from homology"/>
<evidence type="ECO:0000256" key="9">
    <source>
        <dbReference type="PIRSR" id="PIRSR640255-2"/>
    </source>
</evidence>
<dbReference type="PANTHER" id="PTHR13966:SF5">
    <property type="entry name" value="ENDONUCLEASE G, MITOCHONDRIAL"/>
    <property type="match status" value="1"/>
</dbReference>
<dbReference type="PANTHER" id="PTHR13966">
    <property type="entry name" value="ENDONUCLEASE RELATED"/>
    <property type="match status" value="1"/>
</dbReference>
<comment type="cofactor">
    <cofactor evidence="1">
        <name>Mg(2+)</name>
        <dbReference type="ChEBI" id="CHEBI:18420"/>
    </cofactor>
</comment>
<dbReference type="PROSITE" id="PS50853">
    <property type="entry name" value="FN3"/>
    <property type="match status" value="2"/>
</dbReference>
<accession>A0A7D4BFE3</accession>
<dbReference type="Proteomes" id="UP000500961">
    <property type="component" value="Chromosome"/>
</dbReference>
<dbReference type="EMBL" id="CP041345">
    <property type="protein sequence ID" value="QKG80618.1"/>
    <property type="molecule type" value="Genomic_DNA"/>
</dbReference>
<dbReference type="Pfam" id="PF01223">
    <property type="entry name" value="Endonuclease_NS"/>
    <property type="match status" value="1"/>
</dbReference>
<comment type="similarity">
    <text evidence="2">Belongs to the DNA/RNA non-specific endonuclease family.</text>
</comment>
<evidence type="ECO:0000256" key="2">
    <source>
        <dbReference type="ARBA" id="ARBA00010052"/>
    </source>
</evidence>
<dbReference type="SMART" id="SM00060">
    <property type="entry name" value="FN3"/>
    <property type="match status" value="2"/>
</dbReference>
<dbReference type="InterPro" id="IPR003961">
    <property type="entry name" value="FN3_dom"/>
</dbReference>
<evidence type="ECO:0000256" key="1">
    <source>
        <dbReference type="ARBA" id="ARBA00001946"/>
    </source>
</evidence>
<feature type="domain" description="Fibronectin type-III" evidence="11">
    <location>
        <begin position="127"/>
        <end position="222"/>
    </location>
</feature>
<feature type="active site" description="Proton acceptor" evidence="8">
    <location>
        <position position="318"/>
    </location>
</feature>
<evidence type="ECO:0000256" key="10">
    <source>
        <dbReference type="SAM" id="SignalP"/>
    </source>
</evidence>
<dbReference type="SMART" id="SM00477">
    <property type="entry name" value="NUC"/>
    <property type="match status" value="1"/>
</dbReference>
<evidence type="ECO:0000256" key="7">
    <source>
        <dbReference type="ARBA" id="ARBA00022842"/>
    </source>
</evidence>
<keyword evidence="7" id="KW-0460">Magnesium</keyword>
<keyword evidence="10" id="KW-0732">Signal</keyword>
<evidence type="ECO:0000313" key="13">
    <source>
        <dbReference type="Proteomes" id="UP000500961"/>
    </source>
</evidence>
<dbReference type="AlphaFoldDB" id="A0A7D4BFE3"/>
<sequence length="477" mass="52563">MIRKVFLLLLISQSIILSLSCTNQANTPKVETKEITNISSASAIGLISILDDGGSKINSAGVCWNLTGNPSTSDYRTVNQATVGDLKVDISGLKPGTKYFVRAYATNQVGTAYGNTIEFTTKQELPKLSDINFILVDKTEAQCSASIISDGEQEIVSKGFCWSKNQEPTINDNKVESNASSSTFTCSIEGLEPGTQYYIRAFATSSSGTAYSQERTFTTSDAGPSLVDNDHLLLGNPSNATANIVDANNYLMVKSQYVLSYNNSKQTANWVAWHLNTSWMGSVPRQNDFRADETLPAEWYHVTESDFYYSQYGFDRGHMCPSADRTITIEDNSATFYMTNMVPQSPNNNQKVWADLENYCRDLAESGSELYIFSGPWGEGGTSSKGTFTVLKSGVVVPELVWKIALVIPDGNNDLYRISESTRVIAVVIPNNQECSQKPWTSYRVNVDSIENLTGYDFFTNIPTEIQDAIEAKVDNL</sequence>
<dbReference type="KEGG" id="ttz:FHG85_10160"/>
<evidence type="ECO:0000259" key="11">
    <source>
        <dbReference type="PROSITE" id="PS50853"/>
    </source>
</evidence>
<dbReference type="Gene3D" id="3.40.570.10">
    <property type="entry name" value="Extracellular Endonuclease, subunit A"/>
    <property type="match status" value="1"/>
</dbReference>
<feature type="binding site" evidence="9">
    <location>
        <position position="349"/>
    </location>
    <ligand>
        <name>Mg(2+)</name>
        <dbReference type="ChEBI" id="CHEBI:18420"/>
        <note>catalytic</note>
    </ligand>
</feature>
<dbReference type="PROSITE" id="PS51257">
    <property type="entry name" value="PROKAR_LIPOPROTEIN"/>
    <property type="match status" value="1"/>
</dbReference>
<feature type="chain" id="PRO_5029702034" description="Fibronectin type-III domain-containing protein" evidence="10">
    <location>
        <begin position="26"/>
        <end position="477"/>
    </location>
</feature>
<dbReference type="InterPro" id="IPR036116">
    <property type="entry name" value="FN3_sf"/>
</dbReference>
<dbReference type="GO" id="GO:0046872">
    <property type="term" value="F:metal ion binding"/>
    <property type="evidence" value="ECO:0007669"/>
    <property type="project" value="UniProtKB-KW"/>
</dbReference>
<keyword evidence="4 9" id="KW-0479">Metal-binding</keyword>
<dbReference type="InterPro" id="IPR018524">
    <property type="entry name" value="DNA/RNA_endonuclease_AS"/>
</dbReference>
<dbReference type="PROSITE" id="PS01070">
    <property type="entry name" value="NUCLEASE_NON_SPEC"/>
    <property type="match status" value="1"/>
</dbReference>
<dbReference type="Gene3D" id="2.60.40.10">
    <property type="entry name" value="Immunoglobulins"/>
    <property type="match status" value="2"/>
</dbReference>
<keyword evidence="6" id="KW-0378">Hydrolase</keyword>
<organism evidence="12 13">
    <name type="scientific">Tenuifilum thalassicum</name>
    <dbReference type="NCBI Taxonomy" id="2590900"/>
    <lineage>
        <taxon>Bacteria</taxon>
        <taxon>Pseudomonadati</taxon>
        <taxon>Bacteroidota</taxon>
        <taxon>Bacteroidia</taxon>
        <taxon>Bacteroidales</taxon>
        <taxon>Tenuifilaceae</taxon>
        <taxon>Tenuifilum</taxon>
    </lineage>
</organism>
<dbReference type="InterPro" id="IPR040255">
    <property type="entry name" value="Non-specific_endonuclease"/>
</dbReference>
<dbReference type="GO" id="GO:0004519">
    <property type="term" value="F:endonuclease activity"/>
    <property type="evidence" value="ECO:0007669"/>
    <property type="project" value="UniProtKB-KW"/>
</dbReference>
<evidence type="ECO:0000256" key="5">
    <source>
        <dbReference type="ARBA" id="ARBA00022759"/>
    </source>
</evidence>
<dbReference type="CDD" id="cd00063">
    <property type="entry name" value="FN3"/>
    <property type="match status" value="2"/>
</dbReference>
<dbReference type="InterPro" id="IPR044929">
    <property type="entry name" value="DNA/RNA_non-sp_Endonuclease_sf"/>
</dbReference>
<dbReference type="CDD" id="cd00091">
    <property type="entry name" value="NUC"/>
    <property type="match status" value="1"/>
</dbReference>
<dbReference type="SUPFAM" id="SSF54060">
    <property type="entry name" value="His-Me finger endonucleases"/>
    <property type="match status" value="1"/>
</dbReference>
<keyword evidence="3" id="KW-0540">Nuclease</keyword>